<keyword evidence="4 7" id="KW-0812">Transmembrane</keyword>
<comment type="similarity">
    <text evidence="2">Belongs to the DedA family.</text>
</comment>
<accession>A0A4R6TV32</accession>
<reference evidence="9 10" key="1">
    <citation type="submission" date="2019-03" db="EMBL/GenBank/DDBJ databases">
        <title>Genomic Encyclopedia of Type Strains, Phase IV (KMG-IV): sequencing the most valuable type-strain genomes for metagenomic binning, comparative biology and taxonomic classification.</title>
        <authorList>
            <person name="Goeker M."/>
        </authorList>
    </citation>
    <scope>NUCLEOTIDE SEQUENCE [LARGE SCALE GENOMIC DNA]</scope>
    <source>
        <strain evidence="9 10">DSM 28697</strain>
    </source>
</reference>
<evidence type="ECO:0000256" key="6">
    <source>
        <dbReference type="ARBA" id="ARBA00023136"/>
    </source>
</evidence>
<feature type="transmembrane region" description="Helical" evidence="7">
    <location>
        <begin position="166"/>
        <end position="184"/>
    </location>
</feature>
<organism evidence="9 10">
    <name type="scientific">Aureibacillus halotolerans</name>
    <dbReference type="NCBI Taxonomy" id="1508390"/>
    <lineage>
        <taxon>Bacteria</taxon>
        <taxon>Bacillati</taxon>
        <taxon>Bacillota</taxon>
        <taxon>Bacilli</taxon>
        <taxon>Bacillales</taxon>
        <taxon>Bacillaceae</taxon>
        <taxon>Aureibacillus</taxon>
    </lineage>
</organism>
<keyword evidence="5 7" id="KW-1133">Transmembrane helix</keyword>
<comment type="subcellular location">
    <subcellularLocation>
        <location evidence="1">Cell membrane</location>
        <topology evidence="1">Multi-pass membrane protein</topology>
    </subcellularLocation>
</comment>
<evidence type="ECO:0000256" key="2">
    <source>
        <dbReference type="ARBA" id="ARBA00010792"/>
    </source>
</evidence>
<dbReference type="Pfam" id="PF09335">
    <property type="entry name" value="VTT_dom"/>
    <property type="match status" value="1"/>
</dbReference>
<name>A0A4R6TV32_9BACI</name>
<comment type="caution">
    <text evidence="9">The sequence shown here is derived from an EMBL/GenBank/DDBJ whole genome shotgun (WGS) entry which is preliminary data.</text>
</comment>
<evidence type="ECO:0000313" key="9">
    <source>
        <dbReference type="EMBL" id="TDQ36093.1"/>
    </source>
</evidence>
<feature type="transmembrane region" description="Helical" evidence="7">
    <location>
        <begin position="12"/>
        <end position="39"/>
    </location>
</feature>
<dbReference type="EMBL" id="SNYJ01000020">
    <property type="protein sequence ID" value="TDQ36093.1"/>
    <property type="molecule type" value="Genomic_DNA"/>
</dbReference>
<dbReference type="Proteomes" id="UP000295632">
    <property type="component" value="Unassembled WGS sequence"/>
</dbReference>
<sequence length="194" mass="22134">MIEFIIDIVRGFGVWGLYVGLFLEASSLPFPGAITALIYGYFLKPDPLRLFYYALIASLLYTVASFIPYTIGYKMENFVERKIGARKIKKATSFFQRCGVWSIAFSRPLGIGNYISYISGMSHIRPIYFACLTFIGIFPWLAFTLFLGTLGNLSFMTFLFGEIQKYIILLVVIAIISFAGFKYVQKRRTWTDCS</sequence>
<dbReference type="RefSeq" id="WP_166639386.1">
    <property type="nucleotide sequence ID" value="NZ_SNYJ01000020.1"/>
</dbReference>
<keyword evidence="3" id="KW-1003">Cell membrane</keyword>
<evidence type="ECO:0000313" key="10">
    <source>
        <dbReference type="Proteomes" id="UP000295632"/>
    </source>
</evidence>
<dbReference type="InterPro" id="IPR032816">
    <property type="entry name" value="VTT_dom"/>
</dbReference>
<feature type="domain" description="VTT" evidence="8">
    <location>
        <begin position="30"/>
        <end position="149"/>
    </location>
</feature>
<proteinExistence type="inferred from homology"/>
<dbReference type="PANTHER" id="PTHR42709">
    <property type="entry name" value="ALKALINE PHOSPHATASE LIKE PROTEIN"/>
    <property type="match status" value="1"/>
</dbReference>
<dbReference type="GO" id="GO:0005886">
    <property type="term" value="C:plasma membrane"/>
    <property type="evidence" value="ECO:0007669"/>
    <property type="project" value="UniProtKB-SubCell"/>
</dbReference>
<dbReference type="AlphaFoldDB" id="A0A4R6TV32"/>
<gene>
    <name evidence="9" type="ORF">EV213_12024</name>
</gene>
<evidence type="ECO:0000259" key="8">
    <source>
        <dbReference type="Pfam" id="PF09335"/>
    </source>
</evidence>
<evidence type="ECO:0000256" key="7">
    <source>
        <dbReference type="SAM" id="Phobius"/>
    </source>
</evidence>
<evidence type="ECO:0000256" key="4">
    <source>
        <dbReference type="ARBA" id="ARBA00022692"/>
    </source>
</evidence>
<evidence type="ECO:0000256" key="3">
    <source>
        <dbReference type="ARBA" id="ARBA00022475"/>
    </source>
</evidence>
<feature type="transmembrane region" description="Helical" evidence="7">
    <location>
        <begin position="127"/>
        <end position="146"/>
    </location>
</feature>
<protein>
    <submittedName>
        <fullName evidence="9">Membrane protein DedA with SNARE-associated domain</fullName>
    </submittedName>
</protein>
<keyword evidence="6 7" id="KW-0472">Membrane</keyword>
<evidence type="ECO:0000256" key="1">
    <source>
        <dbReference type="ARBA" id="ARBA00004651"/>
    </source>
</evidence>
<evidence type="ECO:0000256" key="5">
    <source>
        <dbReference type="ARBA" id="ARBA00022989"/>
    </source>
</evidence>
<keyword evidence="10" id="KW-1185">Reference proteome</keyword>
<dbReference type="PANTHER" id="PTHR42709:SF6">
    <property type="entry name" value="UNDECAPRENYL PHOSPHATE TRANSPORTER A"/>
    <property type="match status" value="1"/>
</dbReference>
<feature type="transmembrane region" description="Helical" evidence="7">
    <location>
        <begin position="51"/>
        <end position="72"/>
    </location>
</feature>
<dbReference type="InterPro" id="IPR051311">
    <property type="entry name" value="DedA_domain"/>
</dbReference>